<evidence type="ECO:0000256" key="1">
    <source>
        <dbReference type="ARBA" id="ARBA00010832"/>
    </source>
</evidence>
<dbReference type="Proteomes" id="UP000244810">
    <property type="component" value="Unassembled WGS sequence"/>
</dbReference>
<dbReference type="EMBL" id="QDDR01000015">
    <property type="protein sequence ID" value="PVE45390.1"/>
    <property type="molecule type" value="Genomic_DNA"/>
</dbReference>
<evidence type="ECO:0000313" key="5">
    <source>
        <dbReference type="Proteomes" id="UP000244810"/>
    </source>
</evidence>
<comment type="similarity">
    <text evidence="1">Belongs to the HupH/HyaF family.</text>
</comment>
<proteinExistence type="inferred from homology"/>
<evidence type="ECO:0000259" key="3">
    <source>
        <dbReference type="Pfam" id="PF04809"/>
    </source>
</evidence>
<name>A0A2T7UL22_9RHOB</name>
<dbReference type="Gene3D" id="3.30.1370.140">
    <property type="entry name" value="HupH hydrogenase expression protein, C-terminal domain"/>
    <property type="match status" value="2"/>
</dbReference>
<comment type="caution">
    <text evidence="4">The sequence shown here is derived from an EMBL/GenBank/DDBJ whole genome shotgun (WGS) entry which is preliminary data.</text>
</comment>
<gene>
    <name evidence="4" type="ORF">DDE23_21610</name>
</gene>
<feature type="domain" description="HupH hydrogenase expression protein C-terminal" evidence="3">
    <location>
        <begin position="159"/>
        <end position="273"/>
    </location>
</feature>
<dbReference type="Pfam" id="PF04809">
    <property type="entry name" value="HupH_C"/>
    <property type="match status" value="2"/>
</dbReference>
<evidence type="ECO:0000313" key="4">
    <source>
        <dbReference type="EMBL" id="PVE45390.1"/>
    </source>
</evidence>
<feature type="domain" description="HupH hydrogenase expression protein C-terminal" evidence="3">
    <location>
        <begin position="56"/>
        <end position="141"/>
    </location>
</feature>
<dbReference type="OrthoDB" id="6560677at2"/>
<accession>A0A2T7UL22</accession>
<feature type="region of interest" description="Disordered" evidence="2">
    <location>
        <begin position="1"/>
        <end position="24"/>
    </location>
</feature>
<dbReference type="AlphaFoldDB" id="A0A2T7UL22"/>
<sequence length="275" mass="29784">MVSNFHLPPSGFGPGSQPVPEDGEDLHYLDMPAKMHTYAPQLPDIELTEDLAPAIAILDAVVAAATRVSASLIAERFDLTGLDPANRRLVAEVLREGEVSVKVRGLPPVRVQESVFAGIWRVQGAGEDWIEVAPVPAIAVTRAFEPLRRGQEVAPGPGVVNAPALWSELVDKSADAGGELHVINLTLLPHTPEDLDWLDARLGEGSSDILSRGYGNCRIRATALPRVWRVQFYNSQDQLILDTFEVTAMPEVVLAAPEDLADSAKRLNDVLEAVR</sequence>
<dbReference type="InterPro" id="IPR038527">
    <property type="entry name" value="HupH_C_sf"/>
</dbReference>
<evidence type="ECO:0000256" key="2">
    <source>
        <dbReference type="SAM" id="MobiDB-lite"/>
    </source>
</evidence>
<organism evidence="4 5">
    <name type="scientific">Pararhodobacter aggregans</name>
    <dbReference type="NCBI Taxonomy" id="404875"/>
    <lineage>
        <taxon>Bacteria</taxon>
        <taxon>Pseudomonadati</taxon>
        <taxon>Pseudomonadota</taxon>
        <taxon>Alphaproteobacteria</taxon>
        <taxon>Rhodobacterales</taxon>
        <taxon>Paracoccaceae</taxon>
        <taxon>Pararhodobacter</taxon>
    </lineage>
</organism>
<dbReference type="RefSeq" id="WP_107750150.1">
    <property type="nucleotide sequence ID" value="NZ_QBKF01000001.1"/>
</dbReference>
<keyword evidence="5" id="KW-1185">Reference proteome</keyword>
<protein>
    <submittedName>
        <fullName evidence="4">Hydrogenase expression/formation protein</fullName>
    </submittedName>
</protein>
<dbReference type="InterPro" id="IPR006894">
    <property type="entry name" value="HupH_Hydgase_express_prot_C"/>
</dbReference>
<reference evidence="4 5" key="1">
    <citation type="journal article" date="2011" name="Syst. Appl. Microbiol.">
        <title>Defluviimonas denitrificans gen. nov., sp. nov., and Pararhodobacter aggregans gen. nov., sp. nov., non-phototrophic Rhodobacteraceae from the biofilter of a marine aquaculture.</title>
        <authorList>
            <person name="Foesel B.U."/>
            <person name="Drake H.L."/>
            <person name="Schramm A."/>
        </authorList>
    </citation>
    <scope>NUCLEOTIDE SEQUENCE [LARGE SCALE GENOMIC DNA]</scope>
    <source>
        <strain evidence="4 5">D1-19</strain>
    </source>
</reference>